<keyword evidence="1" id="KW-0472">Membrane</keyword>
<feature type="transmembrane region" description="Helical" evidence="1">
    <location>
        <begin position="7"/>
        <end position="28"/>
    </location>
</feature>
<sequence>MCPLHQAAFWLMWVGAVNWGLVGLGAFFGGNWNVVNLILGSWPSLEWIVYVLVGLSALFMLMKSSCSACKVSLGGEKKMNM</sequence>
<gene>
    <name evidence="2" type="ORF">COX00_02860</name>
</gene>
<dbReference type="PANTHER" id="PTHR37304">
    <property type="entry name" value="MEMBRANE PROTEIN-RELATED"/>
    <property type="match status" value="1"/>
</dbReference>
<keyword evidence="1" id="KW-1133">Transmembrane helix</keyword>
<comment type="caution">
    <text evidence="2">The sequence shown here is derived from an EMBL/GenBank/DDBJ whole genome shotgun (WGS) entry which is preliminary data.</text>
</comment>
<dbReference type="AlphaFoldDB" id="A0A2H0BSC9"/>
<reference evidence="2 3" key="1">
    <citation type="submission" date="2017-09" db="EMBL/GenBank/DDBJ databases">
        <title>Depth-based differentiation of microbial function through sediment-hosted aquifers and enrichment of novel symbionts in the deep terrestrial subsurface.</title>
        <authorList>
            <person name="Probst A.J."/>
            <person name="Ladd B."/>
            <person name="Jarett J.K."/>
            <person name="Geller-Mcgrath D.E."/>
            <person name="Sieber C.M."/>
            <person name="Emerson J.B."/>
            <person name="Anantharaman K."/>
            <person name="Thomas B.C."/>
            <person name="Malmstrom R."/>
            <person name="Stieglmeier M."/>
            <person name="Klingl A."/>
            <person name="Woyke T."/>
            <person name="Ryan C.M."/>
            <person name="Banfield J.F."/>
        </authorList>
    </citation>
    <scope>NUCLEOTIDE SEQUENCE [LARGE SCALE GENOMIC DNA]</scope>
    <source>
        <strain evidence="2">CG22_combo_CG10-13_8_21_14_all_47_17</strain>
    </source>
</reference>
<evidence type="ECO:0000313" key="2">
    <source>
        <dbReference type="EMBL" id="PIP60524.1"/>
    </source>
</evidence>
<dbReference type="PANTHER" id="PTHR37304:SF1">
    <property type="entry name" value="MEMBRANE PROTEIN"/>
    <property type="match status" value="1"/>
</dbReference>
<dbReference type="Proteomes" id="UP000231581">
    <property type="component" value="Unassembled WGS sequence"/>
</dbReference>
<keyword evidence="1" id="KW-0812">Transmembrane</keyword>
<name>A0A2H0BSC9_9BACT</name>
<evidence type="ECO:0008006" key="4">
    <source>
        <dbReference type="Google" id="ProtNLM"/>
    </source>
</evidence>
<evidence type="ECO:0000313" key="3">
    <source>
        <dbReference type="Proteomes" id="UP000231581"/>
    </source>
</evidence>
<organism evidence="2 3">
    <name type="scientific">Candidatus Uhrbacteria bacterium CG22_combo_CG10-13_8_21_14_all_47_17</name>
    <dbReference type="NCBI Taxonomy" id="1975041"/>
    <lineage>
        <taxon>Bacteria</taxon>
        <taxon>Candidatus Uhriibacteriota</taxon>
    </lineage>
</organism>
<feature type="transmembrane region" description="Helical" evidence="1">
    <location>
        <begin position="48"/>
        <end position="73"/>
    </location>
</feature>
<dbReference type="Pfam" id="PF04070">
    <property type="entry name" value="DUF378"/>
    <property type="match status" value="1"/>
</dbReference>
<dbReference type="EMBL" id="PCSZ01000056">
    <property type="protein sequence ID" value="PIP60524.1"/>
    <property type="molecule type" value="Genomic_DNA"/>
</dbReference>
<dbReference type="InterPro" id="IPR007211">
    <property type="entry name" value="DUF378"/>
</dbReference>
<accession>A0A2H0BSC9</accession>
<protein>
    <recommendedName>
        <fullName evidence="4">DUF378 domain-containing protein</fullName>
    </recommendedName>
</protein>
<evidence type="ECO:0000256" key="1">
    <source>
        <dbReference type="SAM" id="Phobius"/>
    </source>
</evidence>
<proteinExistence type="predicted"/>